<protein>
    <submittedName>
        <fullName evidence="1">Uncharacterized protein</fullName>
    </submittedName>
</protein>
<evidence type="ECO:0000313" key="1">
    <source>
        <dbReference type="EMBL" id="MDH6199224.1"/>
    </source>
</evidence>
<comment type="caution">
    <text evidence="1">The sequence shown here is derived from an EMBL/GenBank/DDBJ whole genome shotgun (WGS) entry which is preliminary data.</text>
</comment>
<accession>A0ABT6L8G6</accession>
<dbReference type="RefSeq" id="WP_280835775.1">
    <property type="nucleotide sequence ID" value="NZ_JARXVE010000016.1"/>
</dbReference>
<sequence>MADFPTLAGILNAHRWRGTTLGCECHGWTWAEPLTHFCGEEERIERAHADHVAAEWVKARTVETVEQLDALPEGAVIHVPHKVTASSVEHRHGRWWPSRSTGPYHHGFRDELLPARLLWHPERDS</sequence>
<dbReference type="Proteomes" id="UP001160130">
    <property type="component" value="Unassembled WGS sequence"/>
</dbReference>
<proteinExistence type="predicted"/>
<name>A0ABT6L8G6_9MYCO</name>
<dbReference type="EMBL" id="JARXVE010000016">
    <property type="protein sequence ID" value="MDH6199224.1"/>
    <property type="molecule type" value="Genomic_DNA"/>
</dbReference>
<reference evidence="1 2" key="1">
    <citation type="submission" date="2023-04" db="EMBL/GenBank/DDBJ databases">
        <title>Forest soil microbial communities from Buena Vista Peninsula, Colon Province, Panama.</title>
        <authorList>
            <person name="Bouskill N."/>
        </authorList>
    </citation>
    <scope>NUCLEOTIDE SEQUENCE [LARGE SCALE GENOMIC DNA]</scope>
    <source>
        <strain evidence="1 2">AC80</strain>
    </source>
</reference>
<evidence type="ECO:0000313" key="2">
    <source>
        <dbReference type="Proteomes" id="UP001160130"/>
    </source>
</evidence>
<keyword evidence="2" id="KW-1185">Reference proteome</keyword>
<gene>
    <name evidence="1" type="ORF">M2272_005892</name>
</gene>
<organism evidence="1 2">
    <name type="scientific">Mycolicibacterium frederiksbergense</name>
    <dbReference type="NCBI Taxonomy" id="117567"/>
    <lineage>
        <taxon>Bacteria</taxon>
        <taxon>Bacillati</taxon>
        <taxon>Actinomycetota</taxon>
        <taxon>Actinomycetes</taxon>
        <taxon>Mycobacteriales</taxon>
        <taxon>Mycobacteriaceae</taxon>
        <taxon>Mycolicibacterium</taxon>
    </lineage>
</organism>